<name>A0A375C9J0_9BURK</name>
<dbReference type="EMBL" id="OFSN01000015">
    <property type="protein sequence ID" value="SOY65772.1"/>
    <property type="molecule type" value="Genomic_DNA"/>
</dbReference>
<protein>
    <submittedName>
        <fullName evidence="1">Uncharacterized protein</fullName>
    </submittedName>
</protein>
<evidence type="ECO:0000313" key="1">
    <source>
        <dbReference type="EMBL" id="SOY65772.1"/>
    </source>
</evidence>
<accession>A0A375C9J0</accession>
<gene>
    <name evidence="1" type="ORF">CBM2586_B10367</name>
</gene>
<dbReference type="Proteomes" id="UP000257016">
    <property type="component" value="Unassembled WGS sequence"/>
</dbReference>
<proteinExistence type="predicted"/>
<sequence length="214" mass="22375">MAPVKPPFSWPNSSDSISVGWIAPQLTAMKGPLRRALRSCTARATTSLPEPLSPTASMVTSVGATRSICASRRCIAGAVLSHSSDTCDGTARRGAGSLPGAVPAAWLEAGAALLRREVLAVTGTGCWPEIGRSRVAGGGLPGEVPMLAFGVGACHSGARLRGNFRQLCQTDTGNDRACPGLDWHYAVWTRPPRTRSRSQGRASCACHGCRTRHA</sequence>
<comment type="caution">
    <text evidence="1">The sequence shown here is derived from an EMBL/GenBank/DDBJ whole genome shotgun (WGS) entry which is preliminary data.</text>
</comment>
<organism evidence="1">
    <name type="scientific">Cupriavidus taiwanensis</name>
    <dbReference type="NCBI Taxonomy" id="164546"/>
    <lineage>
        <taxon>Bacteria</taxon>
        <taxon>Pseudomonadati</taxon>
        <taxon>Pseudomonadota</taxon>
        <taxon>Betaproteobacteria</taxon>
        <taxon>Burkholderiales</taxon>
        <taxon>Burkholderiaceae</taxon>
        <taxon>Cupriavidus</taxon>
    </lineage>
</organism>
<reference evidence="1" key="1">
    <citation type="submission" date="2018-01" db="EMBL/GenBank/DDBJ databases">
        <authorList>
            <person name="Clerissi C."/>
        </authorList>
    </citation>
    <scope>NUCLEOTIDE SEQUENCE</scope>
    <source>
        <strain evidence="1">Cupriavidus taiwanensis LMG 19430</strain>
    </source>
</reference>
<dbReference type="AlphaFoldDB" id="A0A375C9J0"/>